<organism evidence="3 5">
    <name type="scientific">Perkinsus olseni</name>
    <name type="common">Perkinsus atlanticus</name>
    <dbReference type="NCBI Taxonomy" id="32597"/>
    <lineage>
        <taxon>Eukaryota</taxon>
        <taxon>Sar</taxon>
        <taxon>Alveolata</taxon>
        <taxon>Perkinsozoa</taxon>
        <taxon>Perkinsea</taxon>
        <taxon>Perkinsida</taxon>
        <taxon>Perkinsidae</taxon>
        <taxon>Perkinsus</taxon>
    </lineage>
</organism>
<comment type="caution">
    <text evidence="3">The sequence shown here is derived from an EMBL/GenBank/DDBJ whole genome shotgun (WGS) entry which is preliminary data.</text>
</comment>
<protein>
    <submittedName>
        <fullName evidence="3">Uncharacterized protein</fullName>
    </submittedName>
</protein>
<evidence type="ECO:0000313" key="2">
    <source>
        <dbReference type="EMBL" id="KAF4682255.1"/>
    </source>
</evidence>
<accession>A0A7J6SXJ8</accession>
<keyword evidence="1" id="KW-0732">Signal</keyword>
<dbReference type="Proteomes" id="UP000574390">
    <property type="component" value="Unassembled WGS sequence"/>
</dbReference>
<sequence>MTFFVVRILLIIGLTVAARDGNVDPKDKKEFRFATVQNGAATGHYQFDDNLVVNSLRGSEDHLLPGPVEKVSSNSPKLQDNCGLCKFCSDIGYITIACWPTLAECGIDCRYCC</sequence>
<evidence type="ECO:0000313" key="5">
    <source>
        <dbReference type="Proteomes" id="UP000574390"/>
    </source>
</evidence>
<dbReference type="Proteomes" id="UP000541610">
    <property type="component" value="Unassembled WGS sequence"/>
</dbReference>
<feature type="signal peptide" evidence="1">
    <location>
        <begin position="1"/>
        <end position="17"/>
    </location>
</feature>
<name>A0A7J6SXJ8_PEROL</name>
<gene>
    <name evidence="2" type="ORF">FOZ60_010811</name>
    <name evidence="3" type="ORF">FOZ62_003216</name>
</gene>
<evidence type="ECO:0000313" key="4">
    <source>
        <dbReference type="Proteomes" id="UP000541610"/>
    </source>
</evidence>
<dbReference type="EMBL" id="JABANM010011435">
    <property type="protein sequence ID" value="KAF4737704.1"/>
    <property type="molecule type" value="Genomic_DNA"/>
</dbReference>
<proteinExistence type="predicted"/>
<dbReference type="AlphaFoldDB" id="A0A7J6SXJ8"/>
<evidence type="ECO:0000256" key="1">
    <source>
        <dbReference type="SAM" id="SignalP"/>
    </source>
</evidence>
<evidence type="ECO:0000313" key="3">
    <source>
        <dbReference type="EMBL" id="KAF4737704.1"/>
    </source>
</evidence>
<feature type="chain" id="PRO_5033594566" evidence="1">
    <location>
        <begin position="18"/>
        <end position="113"/>
    </location>
</feature>
<dbReference type="EMBL" id="JABANP010000447">
    <property type="protein sequence ID" value="KAF4682255.1"/>
    <property type="molecule type" value="Genomic_DNA"/>
</dbReference>
<reference evidence="4 5" key="1">
    <citation type="submission" date="2020-04" db="EMBL/GenBank/DDBJ databases">
        <title>Perkinsus olseni comparative genomics.</title>
        <authorList>
            <person name="Bogema D.R."/>
        </authorList>
    </citation>
    <scope>NUCLEOTIDE SEQUENCE [LARGE SCALE GENOMIC DNA]</scope>
    <source>
        <strain evidence="2">00978-12</strain>
        <strain evidence="3">ATCC PRA-205</strain>
    </source>
</reference>